<protein>
    <recommendedName>
        <fullName evidence="10">Radial spoke head protein 9 homolog</fullName>
    </recommendedName>
</protein>
<dbReference type="Ensembl" id="ENSOMYT00000049485.2">
    <property type="protein sequence ID" value="ENSOMYP00000131049.1"/>
    <property type="gene ID" value="ENSOMYG00000020769.2"/>
</dbReference>
<evidence type="ECO:0000256" key="3">
    <source>
        <dbReference type="ARBA" id="ARBA00022794"/>
    </source>
</evidence>
<keyword evidence="13" id="KW-1185">Reference proteome</keyword>
<proteinExistence type="inferred from homology"/>
<evidence type="ECO:0000256" key="7">
    <source>
        <dbReference type="ARBA" id="ARBA00023273"/>
    </source>
</evidence>
<feature type="compositionally biased region" description="Basic and acidic residues" evidence="11">
    <location>
        <begin position="88"/>
        <end position="99"/>
    </location>
</feature>
<evidence type="ECO:0000256" key="4">
    <source>
        <dbReference type="ARBA" id="ARBA00022846"/>
    </source>
</evidence>
<dbReference type="GO" id="GO:0060091">
    <property type="term" value="C:kinocilium"/>
    <property type="evidence" value="ECO:0007669"/>
    <property type="project" value="UniProtKB-SubCell"/>
</dbReference>
<reference evidence="12" key="2">
    <citation type="submission" date="2025-08" db="UniProtKB">
        <authorList>
            <consortium name="Ensembl"/>
        </authorList>
    </citation>
    <scope>IDENTIFICATION</scope>
</reference>
<evidence type="ECO:0000256" key="11">
    <source>
        <dbReference type="SAM" id="MobiDB-lite"/>
    </source>
</evidence>
<reference evidence="12" key="1">
    <citation type="submission" date="2020-07" db="EMBL/GenBank/DDBJ databases">
        <title>A long reads based de novo assembly of the rainbow trout Arlee double haploid line genome.</title>
        <authorList>
            <person name="Gao G."/>
            <person name="Palti Y."/>
        </authorList>
    </citation>
    <scope>NUCLEOTIDE SEQUENCE [LARGE SCALE GENOMIC DNA]</scope>
</reference>
<dbReference type="InterPro" id="IPR055316">
    <property type="entry name" value="RSP9"/>
</dbReference>
<evidence type="ECO:0000256" key="5">
    <source>
        <dbReference type="ARBA" id="ARBA00023069"/>
    </source>
</evidence>
<keyword evidence="6" id="KW-0206">Cytoskeleton</keyword>
<evidence type="ECO:0000256" key="10">
    <source>
        <dbReference type="ARBA" id="ARBA00041080"/>
    </source>
</evidence>
<dbReference type="Proteomes" id="UP000694395">
    <property type="component" value="Chromosome 8"/>
</dbReference>
<keyword evidence="4" id="KW-0282">Flagellum</keyword>
<evidence type="ECO:0000256" key="2">
    <source>
        <dbReference type="ARBA" id="ARBA00022490"/>
    </source>
</evidence>
<evidence type="ECO:0000313" key="12">
    <source>
        <dbReference type="Ensembl" id="ENSOMYP00000131049.1"/>
    </source>
</evidence>
<keyword evidence="2" id="KW-0963">Cytoplasm</keyword>
<keyword evidence="3" id="KW-0970">Cilium biogenesis/degradation</keyword>
<evidence type="ECO:0000256" key="9">
    <source>
        <dbReference type="ARBA" id="ARBA00038319"/>
    </source>
</evidence>
<feature type="region of interest" description="Disordered" evidence="11">
    <location>
        <begin position="87"/>
        <end position="106"/>
    </location>
</feature>
<dbReference type="PANTHER" id="PTHR22069">
    <property type="entry name" value="MITOCHONDRIAL RIBOSOMAL PROTEIN S18"/>
    <property type="match status" value="1"/>
</dbReference>
<dbReference type="GO" id="GO:0035082">
    <property type="term" value="P:axoneme assembly"/>
    <property type="evidence" value="ECO:0007669"/>
    <property type="project" value="InterPro"/>
</dbReference>
<organism evidence="12 13">
    <name type="scientific">Oncorhynchus mykiss</name>
    <name type="common">Rainbow trout</name>
    <name type="synonym">Salmo gairdneri</name>
    <dbReference type="NCBI Taxonomy" id="8022"/>
    <lineage>
        <taxon>Eukaryota</taxon>
        <taxon>Metazoa</taxon>
        <taxon>Chordata</taxon>
        <taxon>Craniata</taxon>
        <taxon>Vertebrata</taxon>
        <taxon>Euteleostomi</taxon>
        <taxon>Actinopterygii</taxon>
        <taxon>Neopterygii</taxon>
        <taxon>Teleostei</taxon>
        <taxon>Protacanthopterygii</taxon>
        <taxon>Salmoniformes</taxon>
        <taxon>Salmonidae</taxon>
        <taxon>Salmoninae</taxon>
        <taxon>Oncorhynchus</taxon>
    </lineage>
</organism>
<dbReference type="GO" id="GO:0044458">
    <property type="term" value="P:motile cilium assembly"/>
    <property type="evidence" value="ECO:0007669"/>
    <property type="project" value="TreeGrafter"/>
</dbReference>
<evidence type="ECO:0000256" key="8">
    <source>
        <dbReference type="ARBA" id="ARBA00037822"/>
    </source>
</evidence>
<keyword evidence="7" id="KW-0966">Cell projection</keyword>
<evidence type="ECO:0000256" key="1">
    <source>
        <dbReference type="ARBA" id="ARBA00004611"/>
    </source>
</evidence>
<sequence length="218" mass="24087">MESKTLFYSLGLVSGNGLTLSSEQKAALQTSLVNLRNYLYILGIQGDYFIAQGVSDDEMSHKNSLFIFNCAMLAEVSSAAKGRYVGDSSHKYEHTETRGGGRGYGGGRHGEEKYVTNYVIKVNEENRLPTTVHTIDKEVSVVLPPLRVSMVWCLSSSEMDQLRCFLHFTEPKNLKKKSILDLDIPKGCGSSSLSTAVLCVISSMLWLCLTTFEEPLTP</sequence>
<dbReference type="AlphaFoldDB" id="A0A8K9XD72"/>
<dbReference type="GeneTree" id="ENSGT00390000018686"/>
<dbReference type="GO" id="GO:0060294">
    <property type="term" value="P:cilium movement involved in cell motility"/>
    <property type="evidence" value="ECO:0007669"/>
    <property type="project" value="TreeGrafter"/>
</dbReference>
<evidence type="ECO:0000256" key="6">
    <source>
        <dbReference type="ARBA" id="ARBA00023212"/>
    </source>
</evidence>
<dbReference type="PANTHER" id="PTHR22069:SF0">
    <property type="entry name" value="RADIAL SPOKE HEAD PROTEIN 9 HOMOLOG"/>
    <property type="match status" value="1"/>
</dbReference>
<evidence type="ECO:0000313" key="13">
    <source>
        <dbReference type="Proteomes" id="UP000694395"/>
    </source>
</evidence>
<comment type="subcellular location">
    <subcellularLocation>
        <location evidence="8">Cell projection</location>
        <location evidence="8">Kinocilium</location>
    </subcellularLocation>
    <subcellularLocation>
        <location evidence="1">Cytoplasm</location>
        <location evidence="1">Cytoskeleton</location>
        <location evidence="1">Flagellum axoneme</location>
    </subcellularLocation>
</comment>
<accession>A0A8K9XD72</accession>
<dbReference type="GO" id="GO:0005930">
    <property type="term" value="C:axoneme"/>
    <property type="evidence" value="ECO:0007669"/>
    <property type="project" value="TreeGrafter"/>
</dbReference>
<name>A0A8K9XD72_ONCMY</name>
<comment type="similarity">
    <text evidence="9">Belongs to the flagellar radial spoke RSP9 family.</text>
</comment>
<reference evidence="12" key="3">
    <citation type="submission" date="2025-09" db="UniProtKB">
        <authorList>
            <consortium name="Ensembl"/>
        </authorList>
    </citation>
    <scope>IDENTIFICATION</scope>
</reference>
<keyword evidence="5" id="KW-0969">Cilium</keyword>